<evidence type="ECO:0000313" key="3">
    <source>
        <dbReference type="Proteomes" id="UP000186594"/>
    </source>
</evidence>
<evidence type="ECO:0000313" key="2">
    <source>
        <dbReference type="EMBL" id="OLL24960.1"/>
    </source>
</evidence>
<evidence type="ECO:0000256" key="1">
    <source>
        <dbReference type="SAM" id="MobiDB-lite"/>
    </source>
</evidence>
<proteinExistence type="predicted"/>
<accession>A0A1U7LQL0</accession>
<dbReference type="Proteomes" id="UP000186594">
    <property type="component" value="Unassembled WGS sequence"/>
</dbReference>
<name>A0A1U7LQL0_NEOID</name>
<dbReference type="AlphaFoldDB" id="A0A1U7LQL0"/>
<keyword evidence="3" id="KW-1185">Reference proteome</keyword>
<reference evidence="2 3" key="1">
    <citation type="submission" date="2016-04" db="EMBL/GenBank/DDBJ databases">
        <title>Evolutionary innovation and constraint leading to complex multicellularity in the Ascomycota.</title>
        <authorList>
            <person name="Cisse O."/>
            <person name="Nguyen A."/>
            <person name="Hewitt D.A."/>
            <person name="Jedd G."/>
            <person name="Stajich J.E."/>
        </authorList>
    </citation>
    <scope>NUCLEOTIDE SEQUENCE [LARGE SCALE GENOMIC DNA]</scope>
    <source>
        <strain evidence="2 3">DAH-3</strain>
    </source>
</reference>
<dbReference type="EMBL" id="LXFE01000542">
    <property type="protein sequence ID" value="OLL24960.1"/>
    <property type="molecule type" value="Genomic_DNA"/>
</dbReference>
<feature type="compositionally biased region" description="Polar residues" evidence="1">
    <location>
        <begin position="71"/>
        <end position="93"/>
    </location>
</feature>
<comment type="caution">
    <text evidence="2">The sequence shown here is derived from an EMBL/GenBank/DDBJ whole genome shotgun (WGS) entry which is preliminary data.</text>
</comment>
<sequence>MSSESLETHHPAPSYSSQSIYLLSQGKLETIAPLGIPRKRSKFVNKLFPKKRSTSEQILSYFNDYSPGPSSPVSRIPSRNTDSIYPSSESRPLTETIRPPKRRALRRTASEGSSADLRNVFRSITSTIYNLPLQQYSQLIASSKVYRELSSTVSSTRFQDYAKTIILDYTPRKLEGNARRMLYGKRGESRIEKYSRYAAIAVTGWIAFRCFWSVISGVFSILRMVEGTCVAPGSNNQCKTFLIIRVVSYSVKIRFIAMSMKTPTLHSEQAH</sequence>
<organism evidence="2 3">
    <name type="scientific">Neolecta irregularis (strain DAH-3)</name>
    <dbReference type="NCBI Taxonomy" id="1198029"/>
    <lineage>
        <taxon>Eukaryota</taxon>
        <taxon>Fungi</taxon>
        <taxon>Dikarya</taxon>
        <taxon>Ascomycota</taxon>
        <taxon>Taphrinomycotina</taxon>
        <taxon>Neolectales</taxon>
        <taxon>Neolectaceae</taxon>
        <taxon>Neolecta</taxon>
    </lineage>
</organism>
<feature type="region of interest" description="Disordered" evidence="1">
    <location>
        <begin position="67"/>
        <end position="110"/>
    </location>
</feature>
<gene>
    <name evidence="2" type="ORF">NEOLI_002776</name>
</gene>
<protein>
    <submittedName>
        <fullName evidence="2">Uncharacterized protein</fullName>
    </submittedName>
</protein>